<name>A0A369AUF2_9FIRM</name>
<keyword evidence="1" id="KW-1133">Transmembrane helix</keyword>
<evidence type="ECO:0000313" key="3">
    <source>
        <dbReference type="Proteomes" id="UP000253034"/>
    </source>
</evidence>
<keyword evidence="3" id="KW-1185">Reference proteome</keyword>
<evidence type="ECO:0000313" key="2">
    <source>
        <dbReference type="EMBL" id="RCX13012.1"/>
    </source>
</evidence>
<dbReference type="AlphaFoldDB" id="A0A369AUF2"/>
<organism evidence="2 3">
    <name type="scientific">Anaerobacterium chartisolvens</name>
    <dbReference type="NCBI Taxonomy" id="1297424"/>
    <lineage>
        <taxon>Bacteria</taxon>
        <taxon>Bacillati</taxon>
        <taxon>Bacillota</taxon>
        <taxon>Clostridia</taxon>
        <taxon>Eubacteriales</taxon>
        <taxon>Oscillospiraceae</taxon>
        <taxon>Anaerobacterium</taxon>
    </lineage>
</organism>
<dbReference type="EMBL" id="QPJT01000019">
    <property type="protein sequence ID" value="RCX13012.1"/>
    <property type="molecule type" value="Genomic_DNA"/>
</dbReference>
<reference evidence="2 3" key="1">
    <citation type="submission" date="2018-07" db="EMBL/GenBank/DDBJ databases">
        <title>Genomic Encyclopedia of Type Strains, Phase IV (KMG-IV): sequencing the most valuable type-strain genomes for metagenomic binning, comparative biology and taxonomic classification.</title>
        <authorList>
            <person name="Goeker M."/>
        </authorList>
    </citation>
    <scope>NUCLEOTIDE SEQUENCE [LARGE SCALE GENOMIC DNA]</scope>
    <source>
        <strain evidence="2 3">DSM 27016</strain>
    </source>
</reference>
<protein>
    <submittedName>
        <fullName evidence="2">Uncharacterized protein</fullName>
    </submittedName>
</protein>
<comment type="caution">
    <text evidence="2">The sequence shown here is derived from an EMBL/GenBank/DDBJ whole genome shotgun (WGS) entry which is preliminary data.</text>
</comment>
<proteinExistence type="predicted"/>
<dbReference type="Proteomes" id="UP000253034">
    <property type="component" value="Unassembled WGS sequence"/>
</dbReference>
<keyword evidence="1" id="KW-0472">Membrane</keyword>
<sequence>MKITNLAIVFVIIVIPFILISNLKLWDMKAVSIKTLEINKLLDAACEDAASALIGRGEDGRITINKEQAVEAFFNSLYINFDVLDNSMLKRKIQGYVPVIAVIDYDGYYIFSQEIYTGALGFSEIKHVWKPKKMFSYSEGTYVYSFTLDDYLTVYDVTDPDNRAYEGAYEDIRLLHAGSIIDTSESFDRVRRSTIVESIKDDINYYINLHNRIALKYGITYHFAPPLIQDEDWYRTIDDVGVIAFFQGIPIGTGGDVFNSFAVGGGRLVKHEGYYVESEATSLIQYYHRTGCVDLPYNNGRVDKDKVDIYGSRKECAEKGYYPCPKCNP</sequence>
<dbReference type="RefSeq" id="WP_114298759.1">
    <property type="nucleotide sequence ID" value="NZ_QPJT01000019.1"/>
</dbReference>
<gene>
    <name evidence="2" type="ORF">DFR58_11969</name>
</gene>
<accession>A0A369AUF2</accession>
<keyword evidence="1" id="KW-0812">Transmembrane</keyword>
<evidence type="ECO:0000256" key="1">
    <source>
        <dbReference type="SAM" id="Phobius"/>
    </source>
</evidence>
<feature type="transmembrane region" description="Helical" evidence="1">
    <location>
        <begin position="6"/>
        <end position="26"/>
    </location>
</feature>
<dbReference type="OrthoDB" id="1985886at2"/>